<comment type="caution">
    <text evidence="1">The sequence shown here is derived from an EMBL/GenBank/DDBJ whole genome shotgun (WGS) entry which is preliminary data.</text>
</comment>
<name>A0A1C1ZYE8_LIMRT</name>
<gene>
    <name evidence="1" type="ORF">GIX77_09050</name>
</gene>
<dbReference type="EMBL" id="WJMX01000017">
    <property type="protein sequence ID" value="MRH80907.1"/>
    <property type="molecule type" value="Genomic_DNA"/>
</dbReference>
<protein>
    <recommendedName>
        <fullName evidence="3">Zinc ribbon domain-containing protein</fullName>
    </recommendedName>
</protein>
<evidence type="ECO:0008006" key="3">
    <source>
        <dbReference type="Google" id="ProtNLM"/>
    </source>
</evidence>
<dbReference type="AlphaFoldDB" id="A0A1C1ZYE8"/>
<evidence type="ECO:0000313" key="1">
    <source>
        <dbReference type="EMBL" id="MRH80907.1"/>
    </source>
</evidence>
<evidence type="ECO:0000313" key="2">
    <source>
        <dbReference type="Proteomes" id="UP000470878"/>
    </source>
</evidence>
<sequence length="176" mass="20087">MQHCKNCKSPLDQDCKFCPNCGQKVTNTNKKKITKRVIATRALMIADTLFLIAVICALLWNYQHPSLQNSVPGSIYKMVITTDDDGSKQSETAYIVFHSRPTYQFADSKEQAEEFRKNASNNAAYSFVKNDIYLYTDDIKLVVVNHDRKNINAKVENIDQDNSTNENTHVNMTKIE</sequence>
<organism evidence="1 2">
    <name type="scientific">Limosilactobacillus reuteri</name>
    <name type="common">Lactobacillus reuteri</name>
    <dbReference type="NCBI Taxonomy" id="1598"/>
    <lineage>
        <taxon>Bacteria</taxon>
        <taxon>Bacillati</taxon>
        <taxon>Bacillota</taxon>
        <taxon>Bacilli</taxon>
        <taxon>Lactobacillales</taxon>
        <taxon>Lactobacillaceae</taxon>
        <taxon>Limosilactobacillus</taxon>
    </lineage>
</organism>
<dbReference type="Proteomes" id="UP000470878">
    <property type="component" value="Unassembled WGS sequence"/>
</dbReference>
<accession>A0A1C1ZYE8</accession>
<reference evidence="1 2" key="1">
    <citation type="submission" date="2019-11" db="EMBL/GenBank/DDBJ databases">
        <title>Draft genome sequence of 12 host-associated Lactobacillus reuteri rodent strains.</title>
        <authorList>
            <person name="Zhang S."/>
            <person name="Ozcam M."/>
            <person name="Van Pijkeren J.P."/>
        </authorList>
    </citation>
    <scope>NUCLEOTIDE SEQUENCE [LARGE SCALE GENOMIC DNA]</scope>
    <source>
        <strain evidence="1 2">CR</strain>
    </source>
</reference>
<dbReference type="RefSeq" id="WP_065867767.1">
    <property type="nucleotide sequence ID" value="NZ_JAJAOY010000177.1"/>
</dbReference>
<proteinExistence type="predicted"/>